<dbReference type="PANTHER" id="PTHR10903:SF170">
    <property type="entry name" value="GTPASE IMAP FAMILY MEMBER 7"/>
    <property type="match status" value="1"/>
</dbReference>
<organism evidence="7 8">
    <name type="scientific">Stegastes partitus</name>
    <name type="common">bicolor damselfish</name>
    <dbReference type="NCBI Taxonomy" id="144197"/>
    <lineage>
        <taxon>Eukaryota</taxon>
        <taxon>Metazoa</taxon>
        <taxon>Chordata</taxon>
        <taxon>Craniata</taxon>
        <taxon>Vertebrata</taxon>
        <taxon>Euteleostomi</taxon>
        <taxon>Actinopterygii</taxon>
        <taxon>Neopterygii</taxon>
        <taxon>Teleostei</taxon>
        <taxon>Neoteleostei</taxon>
        <taxon>Acanthomorphata</taxon>
        <taxon>Ovalentaria</taxon>
        <taxon>Pomacentridae</taxon>
        <taxon>Stegastes</taxon>
    </lineage>
</organism>
<keyword evidence="2" id="KW-0547">Nucleotide-binding</keyword>
<dbReference type="RefSeq" id="XP_008285926.1">
    <property type="nucleotide sequence ID" value="XM_008287704.1"/>
</dbReference>
<feature type="compositionally biased region" description="Basic and acidic residues" evidence="5">
    <location>
        <begin position="380"/>
        <end position="397"/>
    </location>
</feature>
<dbReference type="CDD" id="cd01852">
    <property type="entry name" value="AIG1"/>
    <property type="match status" value="2"/>
</dbReference>
<accession>A0A9Y4MXF8</accession>
<evidence type="ECO:0000313" key="7">
    <source>
        <dbReference type="Proteomes" id="UP000694891"/>
    </source>
</evidence>
<evidence type="ECO:0000259" key="6">
    <source>
        <dbReference type="PROSITE" id="PS51720"/>
    </source>
</evidence>
<dbReference type="PROSITE" id="PS51720">
    <property type="entry name" value="G_AIG1"/>
    <property type="match status" value="3"/>
</dbReference>
<dbReference type="Pfam" id="PF04548">
    <property type="entry name" value="AIG1"/>
    <property type="match status" value="5"/>
</dbReference>
<evidence type="ECO:0000313" key="8">
    <source>
        <dbReference type="RefSeq" id="XP_008285926.1"/>
    </source>
</evidence>
<feature type="domain" description="AIG1-type G" evidence="6">
    <location>
        <begin position="1084"/>
        <end position="1285"/>
    </location>
</feature>
<dbReference type="FunFam" id="3.40.50.300:FF:000366">
    <property type="entry name" value="GTPase, IMAP family member 2"/>
    <property type="match status" value="2"/>
</dbReference>
<comment type="similarity">
    <text evidence="1">Belongs to the TRAFAC class TrmE-Era-EngA-EngB-Septin-like GTPase superfamily. AIG1/Toc34/Toc159-like paraseptin GTPase family. IAN subfamily.</text>
</comment>
<feature type="region of interest" description="Disordered" evidence="5">
    <location>
        <begin position="1317"/>
        <end position="1445"/>
    </location>
</feature>
<name>A0A9Y4MXF8_9TELE</name>
<gene>
    <name evidence="8" type="primary">LOC103361585</name>
</gene>
<protein>
    <submittedName>
        <fullName evidence="8">Uncharacterized protein LOC103361585</fullName>
    </submittedName>
</protein>
<feature type="domain" description="AIG1-type G" evidence="6">
    <location>
        <begin position="891"/>
        <end position="1077"/>
    </location>
</feature>
<keyword evidence="3" id="KW-0342">GTP-binding</keyword>
<feature type="region of interest" description="Disordered" evidence="5">
    <location>
        <begin position="433"/>
        <end position="483"/>
    </location>
</feature>
<dbReference type="PANTHER" id="PTHR10903">
    <property type="entry name" value="GTPASE, IMAP FAMILY MEMBER-RELATED"/>
    <property type="match status" value="1"/>
</dbReference>
<evidence type="ECO:0000256" key="2">
    <source>
        <dbReference type="ARBA" id="ARBA00022741"/>
    </source>
</evidence>
<feature type="coiled-coil region" evidence="4">
    <location>
        <begin position="1457"/>
        <end position="1488"/>
    </location>
</feature>
<feature type="coiled-coil region" evidence="4">
    <location>
        <begin position="507"/>
        <end position="680"/>
    </location>
</feature>
<dbReference type="GeneID" id="103361585"/>
<feature type="domain" description="AIG1-type G" evidence="6">
    <location>
        <begin position="160"/>
        <end position="362"/>
    </location>
</feature>
<feature type="region of interest" description="Disordered" evidence="5">
    <location>
        <begin position="380"/>
        <end position="400"/>
    </location>
</feature>
<dbReference type="SUPFAM" id="SSF52540">
    <property type="entry name" value="P-loop containing nucleoside triphosphate hydrolases"/>
    <property type="match status" value="4"/>
</dbReference>
<evidence type="ECO:0000256" key="5">
    <source>
        <dbReference type="SAM" id="MobiDB-lite"/>
    </source>
</evidence>
<proteinExistence type="inferred from homology"/>
<dbReference type="Gene3D" id="3.40.50.300">
    <property type="entry name" value="P-loop containing nucleotide triphosphate hydrolases"/>
    <property type="match status" value="5"/>
</dbReference>
<dbReference type="InterPro" id="IPR027417">
    <property type="entry name" value="P-loop_NTPase"/>
</dbReference>
<evidence type="ECO:0000256" key="4">
    <source>
        <dbReference type="SAM" id="Coils"/>
    </source>
</evidence>
<dbReference type="Proteomes" id="UP000694891">
    <property type="component" value="Unplaced"/>
</dbReference>
<sequence length="1515" mass="176659">MKESLRCVSLCEPEGVHAFMLVLFLDSLRNEDKTELETIQNTFGSKANDFTIVLLIVKANPNVPELVKVVEDRDIQGFLQSLCERHVVFNIKDKDQVSEVLHAVETMSAGGSRSFTEDMFPKRPVFTKRQSKPITRHESFLKFDNIQHRVVLHQKTVRTKEPIRMVLIGKTGCGKSATANTILGGEKRFESKACLKSVTVVCQKETGEMDGRPVTVVDTPGLFDTALSNDEVKQELVRCISLLAPGPHVFLLVLQIGRFTKEEKETVEMIREFFGKKAEDFIMLIFTRGDELQDQTFESYIKDGSDGFVGQLIAECGRRYHVFNNNERKDRSQVSQLLKKVEAMMRKSGSRYYTSEMFKEAEAAIEKEIENHKVETERKIDREQKDLQRKHEEEMQTKKTKTTALIATYETETAQREKQAKETGERIKKAEERIRREREQREKEEVDRKRQEEVQQQQWKQRDETLKKKIVSEKRVPAQRTLLTKNRELMRKEREVWEQEQREWWQKRRLEDQRRQEEAERQLEKLREEYEREINEVKRREDERIRREGEERELREVEEKHRKEMEEIRRKNEEHARRLAEECNEFRKRFTLDSSAEKEKHQQEIEEMKKRQQLQNDYMLQQLNKKKANRRDFDELLKKHEEQRNELRQSHYIHSEEQLNQELDELKKTHQEEINIWIDERVRKAESDKKCSISMAAQASELRIVTFGKSQSKKTTLSNFITGKKDFKLLKVSKKSTAHGEWRKTPITVVKTADVFGLSLDKVRHEMQTCAAACPPGPNVLLLLVKPSDFTEQDGQKLKSALSFFGADAFRHAMVIVTHEDKGDNLTMDQIVQECRQRQHKIDFDKKDFPERELEALMEKMDKIVSDNGGGHLTFTAGSDHMEAMECTVTKPPLNLVLCGRSGAGKASAAEAILGEGRSDSSECVKAQGEVCGRRVSLLELPALYGKPQEAVMEESFRCISLCDPEGVHAFILVLPLEPPTDEDRAELETIRNTLGSQVNDFTVVLFTVESDPTGPDVVNFVQTCREIQELCESCNGRYVFLNINDRQQIPQLLDVVEKTQAAASGGFTKEMTAQPGKTQKQSPDRLRMVLIGKTGCGKSATANTILGRECFLSKVSMKSVTRFCEKAEAEMDGRPVTVVDTPGLFDTALSNDEVKQELVRCISLLAPGPHVFLLVVQIGRFTKEDEDTVEMIREFFGKKSEDFIMLIFTRGDELQDQTIESYVEENSDGFINNLTNECGGRYHVFNNSDQENRSQVSQLLHKVESMLRSNGGRYYTSEMFREAEAAIQKEMQRILKAKEEEMQKERKDLERLHEQRMQEKKQAMEQERVKTENALKEKEERLKKEEESKKRVWKKPKEDQKSQEEEKARLKRLREEYEAERSEFEHRRLEEDRMRKEQEEQEWKGLQEEVEMMKTRNEEEARKQAEEFNDFRHKYSEEKAEDTKQRQLMIRRLNANKAFQKDFDQLKKRQEEEMKELKDASQVDELQRAHEEEINSWIQEHVTKATAGKACSVL</sequence>
<dbReference type="GO" id="GO:0005525">
    <property type="term" value="F:GTP binding"/>
    <property type="evidence" value="ECO:0007669"/>
    <property type="project" value="UniProtKB-KW"/>
</dbReference>
<feature type="compositionally biased region" description="Basic and acidic residues" evidence="5">
    <location>
        <begin position="433"/>
        <end position="453"/>
    </location>
</feature>
<evidence type="ECO:0000256" key="1">
    <source>
        <dbReference type="ARBA" id="ARBA00008535"/>
    </source>
</evidence>
<dbReference type="InterPro" id="IPR045058">
    <property type="entry name" value="GIMA/IAN/Toc"/>
</dbReference>
<reference evidence="8" key="1">
    <citation type="submission" date="2025-08" db="UniProtKB">
        <authorList>
            <consortium name="RefSeq"/>
        </authorList>
    </citation>
    <scope>IDENTIFICATION</scope>
</reference>
<dbReference type="InterPro" id="IPR006703">
    <property type="entry name" value="G_AIG1"/>
</dbReference>
<evidence type="ECO:0000256" key="3">
    <source>
        <dbReference type="ARBA" id="ARBA00023134"/>
    </source>
</evidence>
<keyword evidence="4" id="KW-0175">Coiled coil</keyword>
<feature type="compositionally biased region" description="Basic and acidic residues" evidence="5">
    <location>
        <begin position="460"/>
        <end position="476"/>
    </location>
</feature>
<keyword evidence="7" id="KW-1185">Reference proteome</keyword>